<reference evidence="2" key="1">
    <citation type="journal article" date="2019" name="Int. J. Syst. Evol. Microbiol.">
        <title>The Global Catalogue of Microorganisms (GCM) 10K type strain sequencing project: providing services to taxonomists for standard genome sequencing and annotation.</title>
        <authorList>
            <consortium name="The Broad Institute Genomics Platform"/>
            <consortium name="The Broad Institute Genome Sequencing Center for Infectious Disease"/>
            <person name="Wu L."/>
            <person name="Ma J."/>
        </authorList>
    </citation>
    <scope>NUCLEOTIDE SEQUENCE [LARGE SCALE GENOMIC DNA]</scope>
    <source>
        <strain evidence="2">JCM 17111</strain>
    </source>
</reference>
<comment type="caution">
    <text evidence="1">The sequence shown here is derived from an EMBL/GenBank/DDBJ whole genome shotgun (WGS) entry which is preliminary data.</text>
</comment>
<proteinExistence type="predicted"/>
<name>A0ABP6YDJ3_9FLAO</name>
<evidence type="ECO:0000313" key="1">
    <source>
        <dbReference type="EMBL" id="GAA3581563.1"/>
    </source>
</evidence>
<dbReference type="Proteomes" id="UP001500954">
    <property type="component" value="Unassembled WGS sequence"/>
</dbReference>
<sequence length="743" mass="85671">MKYLLSACLMVSLSFYGQNPKTKTILGDEYAVNYKKESNEFEICKKMDSASECYKWIIENEDEFSFMKALDSVTEKAIETYKFNFFSEEKKLSELSAYDYSNIKIISSPEAFNELGDNIKLEIDKAPTSGFPKFTIKKKDNDNYVVTSNKDSIGNLTKETGDYKKAINSMLISYLNTNKATLGETITANVKTDFMELLKELYNTSIVKTGNYVYLTTKELTDTNSTKNLHNFHYLIKNKNIYVRICDVKDEKECDVYGPYNLSVPENEFIYSIINQHGKFKDGDTDNQEAISKVYHKLVIKKQDAQTSALKKEMNDSITNIFEKIENAKNTFSGQIVINKRAKLYHKKLIKRRALWKDKYSDLETHPETELIVDSVNIRFFNNRADNITIVGRLSNDKKNTKVFTNRMYSLPLREFNNRSQTYTLTDKEGNQYTYYYDDILDYLPYKKFNYAVKNAEIKIGDKDSVRVIERKIGDYFTGIFFSDFLGLNSNNNNNLIIAEGRIRIPWNLRNIRRWTWVDNITAYASVNLFSGFENSSRKVELDDMLDTEESSGTNSQKFKTDNFNLLVNNNIDAGILVTPLTYEWKGASTFIHLRYGLRFIRTGIEYNLKTQDTISVNNTPTVQETLKERKGFQVFSVGQEAEINFEIRPQSSVGADVTFGLNWFRANGTNKNDLGFYTTNNAPNLKLMANIYALTNSEKSNSGVYFRFGGHYNLGSYKVFPQMMVGYATNLSSFVNKLKKEN</sequence>
<gene>
    <name evidence="1" type="ORF">GCM10022395_32630</name>
</gene>
<dbReference type="EMBL" id="BAABCY010000086">
    <property type="protein sequence ID" value="GAA3581563.1"/>
    <property type="molecule type" value="Genomic_DNA"/>
</dbReference>
<accession>A0ABP6YDJ3</accession>
<keyword evidence="2" id="KW-1185">Reference proteome</keyword>
<organism evidence="1 2">
    <name type="scientific">Snuella lapsa</name>
    <dbReference type="NCBI Taxonomy" id="870481"/>
    <lineage>
        <taxon>Bacteria</taxon>
        <taxon>Pseudomonadati</taxon>
        <taxon>Bacteroidota</taxon>
        <taxon>Flavobacteriia</taxon>
        <taxon>Flavobacteriales</taxon>
        <taxon>Flavobacteriaceae</taxon>
        <taxon>Snuella</taxon>
    </lineage>
</organism>
<evidence type="ECO:0000313" key="2">
    <source>
        <dbReference type="Proteomes" id="UP001500954"/>
    </source>
</evidence>
<dbReference type="RefSeq" id="WP_345007486.1">
    <property type="nucleotide sequence ID" value="NZ_BAABCY010000086.1"/>
</dbReference>
<protein>
    <submittedName>
        <fullName evidence="1">Uncharacterized protein</fullName>
    </submittedName>
</protein>